<dbReference type="Proteomes" id="UP000218209">
    <property type="component" value="Unassembled WGS sequence"/>
</dbReference>
<accession>A0A1X6NQS5</accession>
<gene>
    <name evidence="8" type="ORF">BU14_0645s0003</name>
</gene>
<evidence type="ECO:0000256" key="4">
    <source>
        <dbReference type="ARBA" id="ARBA00022691"/>
    </source>
</evidence>
<dbReference type="OrthoDB" id="7848332at2759"/>
<dbReference type="GO" id="GO:0035242">
    <property type="term" value="F:protein-arginine omega-N asymmetric methyltransferase activity"/>
    <property type="evidence" value="ECO:0007669"/>
    <property type="project" value="UniProtKB-EC"/>
</dbReference>
<protein>
    <recommendedName>
        <fullName evidence="1">type I protein arginine methyltransferase</fullName>
        <ecNumber evidence="1">2.1.1.319</ecNumber>
    </recommendedName>
</protein>
<dbReference type="InterPro" id="IPR055135">
    <property type="entry name" value="PRMT_dom"/>
</dbReference>
<dbReference type="Gene3D" id="3.40.50.150">
    <property type="entry name" value="Vaccinia Virus protein VP39"/>
    <property type="match status" value="1"/>
</dbReference>
<reference evidence="8 9" key="1">
    <citation type="submission" date="2017-03" db="EMBL/GenBank/DDBJ databases">
        <title>WGS assembly of Porphyra umbilicalis.</title>
        <authorList>
            <person name="Brawley S.H."/>
            <person name="Blouin N.A."/>
            <person name="Ficko-Blean E."/>
            <person name="Wheeler G.L."/>
            <person name="Lohr M."/>
            <person name="Goodson H.V."/>
            <person name="Jenkins J.W."/>
            <person name="Blaby-Haas C.E."/>
            <person name="Helliwell K.E."/>
            <person name="Chan C."/>
            <person name="Marriage T."/>
            <person name="Bhattacharya D."/>
            <person name="Klein A.S."/>
            <person name="Badis Y."/>
            <person name="Brodie J."/>
            <person name="Cao Y."/>
            <person name="Collen J."/>
            <person name="Dittami S.M."/>
            <person name="Gachon C.M."/>
            <person name="Green B.R."/>
            <person name="Karpowicz S."/>
            <person name="Kim J.W."/>
            <person name="Kudahl U."/>
            <person name="Lin S."/>
            <person name="Michel G."/>
            <person name="Mittag M."/>
            <person name="Olson B.J."/>
            <person name="Pangilinan J."/>
            <person name="Peng Y."/>
            <person name="Qiu H."/>
            <person name="Shu S."/>
            <person name="Singer J.T."/>
            <person name="Smith A.G."/>
            <person name="Sprecher B.N."/>
            <person name="Wagner V."/>
            <person name="Wang W."/>
            <person name="Wang Z.-Y."/>
            <person name="Yan J."/>
            <person name="Yarish C."/>
            <person name="Zoeuner-Riek S."/>
            <person name="Zhuang Y."/>
            <person name="Zou Y."/>
            <person name="Lindquist E.A."/>
            <person name="Grimwood J."/>
            <person name="Barry K."/>
            <person name="Rokhsar D.S."/>
            <person name="Schmutz J."/>
            <person name="Stiller J.W."/>
            <person name="Grossman A.R."/>
            <person name="Prochnik S.E."/>
        </authorList>
    </citation>
    <scope>NUCLEOTIDE SEQUENCE [LARGE SCALE GENOMIC DNA]</scope>
    <source>
        <strain evidence="8">4086291</strain>
    </source>
</reference>
<dbReference type="EMBL" id="KV919195">
    <property type="protein sequence ID" value="OSX70880.1"/>
    <property type="molecule type" value="Genomic_DNA"/>
</dbReference>
<proteinExistence type="predicted"/>
<dbReference type="Pfam" id="PF22528">
    <property type="entry name" value="PRMT_C"/>
    <property type="match status" value="1"/>
</dbReference>
<dbReference type="CDD" id="cd02440">
    <property type="entry name" value="AdoMet_MTases"/>
    <property type="match status" value="1"/>
</dbReference>
<dbReference type="InterPro" id="IPR029063">
    <property type="entry name" value="SAM-dependent_MTases_sf"/>
</dbReference>
<keyword evidence="4 6" id="KW-0949">S-adenosyl-L-methionine</keyword>
<dbReference type="PROSITE" id="PS51678">
    <property type="entry name" value="SAM_MT_PRMT"/>
    <property type="match status" value="1"/>
</dbReference>
<dbReference type="Gene3D" id="2.70.160.11">
    <property type="entry name" value="Hnrnp arginine n-methyltransferase1"/>
    <property type="match status" value="1"/>
</dbReference>
<dbReference type="Pfam" id="PF06325">
    <property type="entry name" value="PrmA"/>
    <property type="match status" value="1"/>
</dbReference>
<evidence type="ECO:0000313" key="8">
    <source>
        <dbReference type="EMBL" id="OSX70880.1"/>
    </source>
</evidence>
<evidence type="ECO:0000259" key="7">
    <source>
        <dbReference type="Pfam" id="PF22528"/>
    </source>
</evidence>
<name>A0A1X6NQS5_PORUM</name>
<sequence>MLKDRTRTLAYMRAIMENPHLFAGKTVLDVGCGTGVLSMFACKAGAKKVYAVECSKIVDQAREIVKRNKYDDVIEIIEGKMEEVELPGPVDIIISEWMGYFLFYESMLDSVLYARDKWLAPGGLIFPDKATLYVCAIEDAVYKKDKIDFWENVYGFDMSCIKNLALTEPLVDEVDAEQVMSDTVPVLQVDVATVTKEQLCFAAPYTLTAARSDFVHAIVSFFDVSFTHCHKPVTLSTGPYTHATHWKQTVLYLDRALAMEAGETVSGTLACRPNSKNPRDLDVAASYSFTGRNGSFSNLLRYRLR</sequence>
<dbReference type="PANTHER" id="PTHR11006:SF53">
    <property type="entry name" value="PROTEIN ARGININE N-METHYLTRANSFERASE 3"/>
    <property type="match status" value="1"/>
</dbReference>
<dbReference type="AlphaFoldDB" id="A0A1X6NQS5"/>
<dbReference type="GO" id="GO:0042054">
    <property type="term" value="F:histone methyltransferase activity"/>
    <property type="evidence" value="ECO:0007669"/>
    <property type="project" value="TreeGrafter"/>
</dbReference>
<evidence type="ECO:0000256" key="1">
    <source>
        <dbReference type="ARBA" id="ARBA00011925"/>
    </source>
</evidence>
<dbReference type="GO" id="GO:0032259">
    <property type="term" value="P:methylation"/>
    <property type="evidence" value="ECO:0007669"/>
    <property type="project" value="UniProtKB-KW"/>
</dbReference>
<evidence type="ECO:0000256" key="6">
    <source>
        <dbReference type="PROSITE-ProRule" id="PRU01015"/>
    </source>
</evidence>
<keyword evidence="2 6" id="KW-0489">Methyltransferase</keyword>
<dbReference type="SUPFAM" id="SSF53335">
    <property type="entry name" value="S-adenosyl-L-methionine-dependent methyltransferases"/>
    <property type="match status" value="1"/>
</dbReference>
<evidence type="ECO:0000256" key="2">
    <source>
        <dbReference type="ARBA" id="ARBA00022603"/>
    </source>
</evidence>
<dbReference type="PANTHER" id="PTHR11006">
    <property type="entry name" value="PROTEIN ARGININE N-METHYLTRANSFERASE"/>
    <property type="match status" value="1"/>
</dbReference>
<dbReference type="EC" id="2.1.1.319" evidence="1"/>
<dbReference type="GO" id="GO:0005634">
    <property type="term" value="C:nucleus"/>
    <property type="evidence" value="ECO:0007669"/>
    <property type="project" value="TreeGrafter"/>
</dbReference>
<organism evidence="8 9">
    <name type="scientific">Porphyra umbilicalis</name>
    <name type="common">Purple laver</name>
    <name type="synonym">Red alga</name>
    <dbReference type="NCBI Taxonomy" id="2786"/>
    <lineage>
        <taxon>Eukaryota</taxon>
        <taxon>Rhodophyta</taxon>
        <taxon>Bangiophyceae</taxon>
        <taxon>Bangiales</taxon>
        <taxon>Bangiaceae</taxon>
        <taxon>Porphyra</taxon>
    </lineage>
</organism>
<evidence type="ECO:0000313" key="9">
    <source>
        <dbReference type="Proteomes" id="UP000218209"/>
    </source>
</evidence>
<keyword evidence="9" id="KW-1185">Reference proteome</keyword>
<evidence type="ECO:0000256" key="3">
    <source>
        <dbReference type="ARBA" id="ARBA00022679"/>
    </source>
</evidence>
<feature type="domain" description="Protein arginine N-methyltransferase" evidence="7">
    <location>
        <begin position="128"/>
        <end position="291"/>
    </location>
</feature>
<dbReference type="InterPro" id="IPR025799">
    <property type="entry name" value="Arg_MeTrfase"/>
</dbReference>
<dbReference type="FunFam" id="3.40.50.150:FF:000003">
    <property type="entry name" value="Blast:Protein arginine N-methyltransferase 1"/>
    <property type="match status" value="1"/>
</dbReference>
<keyword evidence="3 6" id="KW-0808">Transferase</keyword>
<dbReference type="EMBL" id="KV919195">
    <property type="protein sequence ID" value="OSX70879.1"/>
    <property type="molecule type" value="Genomic_DNA"/>
</dbReference>
<comment type="catalytic activity">
    <reaction evidence="5">
        <text>L-arginyl-[protein] + S-adenosyl-L-methionine = N(omega)-methyl-L-arginyl-[protein] + S-adenosyl-L-homocysteine + H(+)</text>
        <dbReference type="Rhea" id="RHEA:48100"/>
        <dbReference type="Rhea" id="RHEA-COMP:10532"/>
        <dbReference type="Rhea" id="RHEA-COMP:11990"/>
        <dbReference type="ChEBI" id="CHEBI:15378"/>
        <dbReference type="ChEBI" id="CHEBI:29965"/>
        <dbReference type="ChEBI" id="CHEBI:57856"/>
        <dbReference type="ChEBI" id="CHEBI:59789"/>
        <dbReference type="ChEBI" id="CHEBI:65280"/>
    </reaction>
    <physiologicalReaction direction="left-to-right" evidence="5">
        <dbReference type="Rhea" id="RHEA:48101"/>
    </physiologicalReaction>
</comment>
<evidence type="ECO:0000256" key="5">
    <source>
        <dbReference type="ARBA" id="ARBA00049303"/>
    </source>
</evidence>
<dbReference type="FunFam" id="2.70.160.11:FF:000001">
    <property type="entry name" value="Blast:Protein arginine N-methyltransferase 1"/>
    <property type="match status" value="1"/>
</dbReference>